<gene>
    <name evidence="1" type="ORF">AURDEDRAFT_174540</name>
</gene>
<keyword evidence="2" id="KW-1185">Reference proteome</keyword>
<dbReference type="AlphaFoldDB" id="J0WT05"/>
<evidence type="ECO:0000313" key="2">
    <source>
        <dbReference type="Proteomes" id="UP000006514"/>
    </source>
</evidence>
<proteinExistence type="predicted"/>
<dbReference type="InParanoid" id="J0WT05"/>
<organism evidence="1 2">
    <name type="scientific">Auricularia subglabra (strain TFB-10046 / SS5)</name>
    <name type="common">White-rot fungus</name>
    <name type="synonym">Auricularia delicata (strain TFB10046)</name>
    <dbReference type="NCBI Taxonomy" id="717982"/>
    <lineage>
        <taxon>Eukaryota</taxon>
        <taxon>Fungi</taxon>
        <taxon>Dikarya</taxon>
        <taxon>Basidiomycota</taxon>
        <taxon>Agaricomycotina</taxon>
        <taxon>Agaricomycetes</taxon>
        <taxon>Auriculariales</taxon>
        <taxon>Auriculariaceae</taxon>
        <taxon>Auricularia</taxon>
    </lineage>
</organism>
<sequence length="301" mass="33467">MDDIHPNLTLRRLTDIHTDLTNRMAEWQALPGFTPFVTGHESAPFPFLSDLDWLRVTLREVRHGQPMRDSRCSALQDRLLHMLAAQIASFERQQLQWEANVPGKPPPRVFHPGPPNPIFSWTVPAIAAVVVFLAVLENTFHLSQRGLNFVVAFLKLLVAHVTAAAEPPSSDIAEIRTAFASLPDDITTIRKKSCLEPAFIIFASCPSCSHLHKPTSFTGAVPVYPSQCRNTISKSRQQRACGTQLLKLTVRRTPDGSESKVQVPIRPFAYASVIGCISRQLQNPSLEQAINRTQKVLVALT</sequence>
<protein>
    <submittedName>
        <fullName evidence="1">Uncharacterized protein</fullName>
    </submittedName>
</protein>
<dbReference type="KEGG" id="adl:AURDEDRAFT_174540"/>
<dbReference type="EMBL" id="JH687862">
    <property type="protein sequence ID" value="EJD36417.1"/>
    <property type="molecule type" value="Genomic_DNA"/>
</dbReference>
<reference evidence="2" key="1">
    <citation type="journal article" date="2012" name="Science">
        <title>The Paleozoic origin of enzymatic lignin decomposition reconstructed from 31 fungal genomes.</title>
        <authorList>
            <person name="Floudas D."/>
            <person name="Binder M."/>
            <person name="Riley R."/>
            <person name="Barry K."/>
            <person name="Blanchette R.A."/>
            <person name="Henrissat B."/>
            <person name="Martinez A.T."/>
            <person name="Otillar R."/>
            <person name="Spatafora J.W."/>
            <person name="Yadav J.S."/>
            <person name="Aerts A."/>
            <person name="Benoit I."/>
            <person name="Boyd A."/>
            <person name="Carlson A."/>
            <person name="Copeland A."/>
            <person name="Coutinho P.M."/>
            <person name="de Vries R.P."/>
            <person name="Ferreira P."/>
            <person name="Findley K."/>
            <person name="Foster B."/>
            <person name="Gaskell J."/>
            <person name="Glotzer D."/>
            <person name="Gorecki P."/>
            <person name="Heitman J."/>
            <person name="Hesse C."/>
            <person name="Hori C."/>
            <person name="Igarashi K."/>
            <person name="Jurgens J.A."/>
            <person name="Kallen N."/>
            <person name="Kersten P."/>
            <person name="Kohler A."/>
            <person name="Kuees U."/>
            <person name="Kumar T.K.A."/>
            <person name="Kuo A."/>
            <person name="LaButti K."/>
            <person name="Larrondo L.F."/>
            <person name="Lindquist E."/>
            <person name="Ling A."/>
            <person name="Lombard V."/>
            <person name="Lucas S."/>
            <person name="Lundell T."/>
            <person name="Martin R."/>
            <person name="McLaughlin D.J."/>
            <person name="Morgenstern I."/>
            <person name="Morin E."/>
            <person name="Murat C."/>
            <person name="Nagy L.G."/>
            <person name="Nolan M."/>
            <person name="Ohm R.A."/>
            <person name="Patyshakuliyeva A."/>
            <person name="Rokas A."/>
            <person name="Ruiz-Duenas F.J."/>
            <person name="Sabat G."/>
            <person name="Salamov A."/>
            <person name="Samejima M."/>
            <person name="Schmutz J."/>
            <person name="Slot J.C."/>
            <person name="St John F."/>
            <person name="Stenlid J."/>
            <person name="Sun H."/>
            <person name="Sun S."/>
            <person name="Syed K."/>
            <person name="Tsang A."/>
            <person name="Wiebenga A."/>
            <person name="Young D."/>
            <person name="Pisabarro A."/>
            <person name="Eastwood D.C."/>
            <person name="Martin F."/>
            <person name="Cullen D."/>
            <person name="Grigoriev I.V."/>
            <person name="Hibbett D.S."/>
        </authorList>
    </citation>
    <scope>NUCLEOTIDE SEQUENCE [LARGE SCALE GENOMIC DNA]</scope>
    <source>
        <strain evidence="2">TFB10046</strain>
    </source>
</reference>
<accession>J0WT05</accession>
<name>J0WT05_AURST</name>
<evidence type="ECO:0000313" key="1">
    <source>
        <dbReference type="EMBL" id="EJD36417.1"/>
    </source>
</evidence>
<dbReference type="Proteomes" id="UP000006514">
    <property type="component" value="Unassembled WGS sequence"/>
</dbReference>